<reference evidence="1 2" key="1">
    <citation type="submission" date="2017-12" db="EMBL/GenBank/DDBJ databases">
        <title>Integrating genomic resources of turbot (Scophthalmus maximus) in depth evaluation of genetic and physical mapping variation across individuals.</title>
        <authorList>
            <person name="Martinez P."/>
        </authorList>
    </citation>
    <scope>NUCLEOTIDE SEQUENCE [LARGE SCALE GENOMIC DNA]</scope>
</reference>
<sequence>MSPPPSPAIKIRRFSPRSIVQTLRHSGGRRMERRKSQVHIFNKRARSISTDKKCVGLSGCRVAPLFTNGALAVSAAGSGLWLHRLLGTAAFGSCRL</sequence>
<protein>
    <submittedName>
        <fullName evidence="1">Uncharacterized protein</fullName>
    </submittedName>
</protein>
<dbReference type="AlphaFoldDB" id="A0A2U9AWD2"/>
<gene>
    <name evidence="1" type="ORF">SMAX5B_022705</name>
</gene>
<dbReference type="Proteomes" id="UP000246464">
    <property type="component" value="Chromosome 1"/>
</dbReference>
<evidence type="ECO:0000313" key="1">
    <source>
        <dbReference type="EMBL" id="AWO95930.1"/>
    </source>
</evidence>
<keyword evidence="2" id="KW-1185">Reference proteome</keyword>
<accession>A0A2U9AWD2</accession>
<dbReference type="EMBL" id="CP026243">
    <property type="protein sequence ID" value="AWO95930.1"/>
    <property type="molecule type" value="Genomic_DNA"/>
</dbReference>
<name>A0A2U9AWD2_SCOMX</name>
<organism evidence="1 2">
    <name type="scientific">Scophthalmus maximus</name>
    <name type="common">Turbot</name>
    <name type="synonym">Psetta maxima</name>
    <dbReference type="NCBI Taxonomy" id="52904"/>
    <lineage>
        <taxon>Eukaryota</taxon>
        <taxon>Metazoa</taxon>
        <taxon>Chordata</taxon>
        <taxon>Craniata</taxon>
        <taxon>Vertebrata</taxon>
        <taxon>Euteleostomi</taxon>
        <taxon>Actinopterygii</taxon>
        <taxon>Neopterygii</taxon>
        <taxon>Teleostei</taxon>
        <taxon>Neoteleostei</taxon>
        <taxon>Acanthomorphata</taxon>
        <taxon>Carangaria</taxon>
        <taxon>Pleuronectiformes</taxon>
        <taxon>Pleuronectoidei</taxon>
        <taxon>Scophthalmidae</taxon>
        <taxon>Scophthalmus</taxon>
    </lineage>
</organism>
<evidence type="ECO:0000313" key="2">
    <source>
        <dbReference type="Proteomes" id="UP000246464"/>
    </source>
</evidence>
<proteinExistence type="predicted"/>